<feature type="region of interest" description="Disordered" evidence="1">
    <location>
        <begin position="85"/>
        <end position="112"/>
    </location>
</feature>
<evidence type="ECO:0000313" key="2">
    <source>
        <dbReference type="EMBL" id="KAK7802917.1"/>
    </source>
</evidence>
<evidence type="ECO:0000256" key="1">
    <source>
        <dbReference type="SAM" id="MobiDB-lite"/>
    </source>
</evidence>
<accession>A0AAW0HNX1</accession>
<protein>
    <submittedName>
        <fullName evidence="2">Uncharacterized protein</fullName>
    </submittedName>
</protein>
<comment type="caution">
    <text evidence="2">The sequence shown here is derived from an EMBL/GenBank/DDBJ whole genome shotgun (WGS) entry which is preliminary data.</text>
</comment>
<sequence>MLGPSWLFCLKAVRTTTHSPCTVTPFRARISLSCRPVGVLHTGAFLAPRHFQTGMGILPLPGHFQTGLSGSGSFTDRDGNSPTPGSFLDRGLSGSRSFSDRDGNSPTPGSFSDREFCSRVISRQGSCWLLVIFRQGWEFSHSWVIFRQGVLLPGHFQTGIGILPLPGNFQTGILLAPGHFQTGMGILPLPGHFQTGALLAPGHFQTGSFAPGSLER</sequence>
<dbReference type="AlphaFoldDB" id="A0AAW0HNX1"/>
<evidence type="ECO:0000313" key="3">
    <source>
        <dbReference type="Proteomes" id="UP001488838"/>
    </source>
</evidence>
<keyword evidence="3" id="KW-1185">Reference proteome</keyword>
<dbReference type="Proteomes" id="UP001488838">
    <property type="component" value="Unassembled WGS sequence"/>
</dbReference>
<reference evidence="2 3" key="1">
    <citation type="journal article" date="2023" name="bioRxiv">
        <title>Conserved and derived expression patterns and positive selection on dental genes reveal complex evolutionary context of ever-growing rodent molars.</title>
        <authorList>
            <person name="Calamari Z.T."/>
            <person name="Song A."/>
            <person name="Cohen E."/>
            <person name="Akter M."/>
            <person name="Roy R.D."/>
            <person name="Hallikas O."/>
            <person name="Christensen M.M."/>
            <person name="Li P."/>
            <person name="Marangoni P."/>
            <person name="Jernvall J."/>
            <person name="Klein O.D."/>
        </authorList>
    </citation>
    <scope>NUCLEOTIDE SEQUENCE [LARGE SCALE GENOMIC DNA]</scope>
    <source>
        <strain evidence="2">V071</strain>
    </source>
</reference>
<dbReference type="EMBL" id="JBBHLL010000439">
    <property type="protein sequence ID" value="KAK7802917.1"/>
    <property type="molecule type" value="Genomic_DNA"/>
</dbReference>
<feature type="non-terminal residue" evidence="2">
    <location>
        <position position="216"/>
    </location>
</feature>
<proteinExistence type="predicted"/>
<gene>
    <name evidence="2" type="ORF">U0070_013813</name>
</gene>
<name>A0AAW0HNX1_MYOGA</name>
<organism evidence="2 3">
    <name type="scientific">Myodes glareolus</name>
    <name type="common">Bank vole</name>
    <name type="synonym">Clethrionomys glareolus</name>
    <dbReference type="NCBI Taxonomy" id="447135"/>
    <lineage>
        <taxon>Eukaryota</taxon>
        <taxon>Metazoa</taxon>
        <taxon>Chordata</taxon>
        <taxon>Craniata</taxon>
        <taxon>Vertebrata</taxon>
        <taxon>Euteleostomi</taxon>
        <taxon>Mammalia</taxon>
        <taxon>Eutheria</taxon>
        <taxon>Euarchontoglires</taxon>
        <taxon>Glires</taxon>
        <taxon>Rodentia</taxon>
        <taxon>Myomorpha</taxon>
        <taxon>Muroidea</taxon>
        <taxon>Cricetidae</taxon>
        <taxon>Arvicolinae</taxon>
        <taxon>Myodes</taxon>
    </lineage>
</organism>